<dbReference type="KEGG" id="hpr:PARA_00050"/>
<sequence>MARKKDDYLRNFRYHSAYNWLFWQPFDLIEIKEQVKSAVKMTALFVD</sequence>
<dbReference type="AlphaFoldDB" id="A0AB33QII2"/>
<dbReference type="EMBL" id="FQ312002">
    <property type="protein sequence ID" value="CBW14113.1"/>
    <property type="molecule type" value="Genomic_DNA"/>
</dbReference>
<organism evidence="1 2">
    <name type="scientific">Haemophilus parainfluenzae (strain T3T1)</name>
    <dbReference type="NCBI Taxonomy" id="862965"/>
    <lineage>
        <taxon>Bacteria</taxon>
        <taxon>Pseudomonadati</taxon>
        <taxon>Pseudomonadota</taxon>
        <taxon>Gammaproteobacteria</taxon>
        <taxon>Pasteurellales</taxon>
        <taxon>Pasteurellaceae</taxon>
        <taxon>Haemophilus</taxon>
    </lineage>
</organism>
<protein>
    <submittedName>
        <fullName evidence="1">Uncharacterized protein</fullName>
    </submittedName>
</protein>
<reference evidence="2" key="1">
    <citation type="submission" date="2010-07" db="EMBL/GenBank/DDBJ databases">
        <title>The genome sequence of Haemophilus parainfluenzae T3T1.</title>
        <authorList>
            <person name="Crook D."/>
            <person name="Hood D."/>
            <person name="Moxon R."/>
            <person name="Parkhill J."/>
            <person name="Aslett M."/>
            <person name="Bentley S.D."/>
        </authorList>
    </citation>
    <scope>NUCLEOTIDE SEQUENCE [LARGE SCALE GENOMIC DNA]</scope>
    <source>
        <strain evidence="2">T3T1</strain>
    </source>
</reference>
<gene>
    <name evidence="1" type="ordered locus">PARA_00050</name>
</gene>
<dbReference type="Proteomes" id="UP000007052">
    <property type="component" value="Chromosome"/>
</dbReference>
<name>A0AB33QII2_HAEP3</name>
<evidence type="ECO:0000313" key="2">
    <source>
        <dbReference type="Proteomes" id="UP000007052"/>
    </source>
</evidence>
<proteinExistence type="predicted"/>
<evidence type="ECO:0000313" key="1">
    <source>
        <dbReference type="EMBL" id="CBW14113.1"/>
    </source>
</evidence>
<accession>A0AB33QII2</accession>